<dbReference type="EMBL" id="JBHSDP010000011">
    <property type="protein sequence ID" value="MFC4328385.1"/>
    <property type="molecule type" value="Genomic_DNA"/>
</dbReference>
<reference evidence="2" key="1">
    <citation type="journal article" date="2019" name="Int. J. Syst. Evol. Microbiol.">
        <title>The Global Catalogue of Microorganisms (GCM) 10K type strain sequencing project: providing services to taxonomists for standard genome sequencing and annotation.</title>
        <authorList>
            <consortium name="The Broad Institute Genomics Platform"/>
            <consortium name="The Broad Institute Genome Sequencing Center for Infectious Disease"/>
            <person name="Wu L."/>
            <person name="Ma J."/>
        </authorList>
    </citation>
    <scope>NUCLEOTIDE SEQUENCE [LARGE SCALE GENOMIC DNA]</scope>
    <source>
        <strain evidence="2">PCU 347</strain>
    </source>
</reference>
<evidence type="ECO:0000313" key="1">
    <source>
        <dbReference type="EMBL" id="MFC4328385.1"/>
    </source>
</evidence>
<keyword evidence="2" id="KW-1185">Reference proteome</keyword>
<dbReference type="Proteomes" id="UP001595824">
    <property type="component" value="Unassembled WGS sequence"/>
</dbReference>
<gene>
    <name evidence="1" type="ORF">ACFPC0_11155</name>
</gene>
<protein>
    <submittedName>
        <fullName evidence="1">Uncharacterized protein</fullName>
    </submittedName>
</protein>
<accession>A0ABV8TCU0</accession>
<comment type="caution">
    <text evidence="1">The sequence shown here is derived from an EMBL/GenBank/DDBJ whole genome shotgun (WGS) entry which is preliminary data.</text>
</comment>
<name>A0ABV8TCU0_9ACTN</name>
<sequence length="152" mass="17368">MGAQELDPDGIRRIIPALPEADPVMGEIRWDAWERALRLTICLSNGTQASTDCETCAYEELRTARGKTFYTPEPSYVRVASSTQTRDGRSKWQKQRHKAYWAYTHWAQRCPACGEMFAWRRIGPHGGPSGEQIFYHPYEVAKKSPPTEGMLF</sequence>
<organism evidence="1 2">
    <name type="scientific">Streptomyces andamanensis</name>
    <dbReference type="NCBI Taxonomy" id="1565035"/>
    <lineage>
        <taxon>Bacteria</taxon>
        <taxon>Bacillati</taxon>
        <taxon>Actinomycetota</taxon>
        <taxon>Actinomycetes</taxon>
        <taxon>Kitasatosporales</taxon>
        <taxon>Streptomycetaceae</taxon>
        <taxon>Streptomyces</taxon>
    </lineage>
</organism>
<proteinExistence type="predicted"/>
<dbReference type="RefSeq" id="WP_381738598.1">
    <property type="nucleotide sequence ID" value="NZ_JBHSDP010000011.1"/>
</dbReference>
<evidence type="ECO:0000313" key="2">
    <source>
        <dbReference type="Proteomes" id="UP001595824"/>
    </source>
</evidence>